<gene>
    <name evidence="2" type="ordered locus">SRM_01623</name>
</gene>
<feature type="region of interest" description="Disordered" evidence="1">
    <location>
        <begin position="41"/>
        <end position="63"/>
    </location>
</feature>
<dbReference type="AlphaFoldDB" id="D5H939"/>
<protein>
    <recommendedName>
        <fullName evidence="4">WbqC-like protein family</fullName>
    </recommendedName>
</protein>
<name>D5H939_SALRM</name>
<dbReference type="Proteomes" id="UP000000933">
    <property type="component" value="Chromosome"/>
</dbReference>
<evidence type="ECO:0000313" key="2">
    <source>
        <dbReference type="EMBL" id="CBH24544.1"/>
    </source>
</evidence>
<proteinExistence type="predicted"/>
<feature type="compositionally biased region" description="Basic and acidic residues" evidence="1">
    <location>
        <begin position="46"/>
        <end position="56"/>
    </location>
</feature>
<dbReference type="HOGENOM" id="CLU_079350_0_0_10"/>
<dbReference type="Pfam" id="PF08889">
    <property type="entry name" value="WbqC"/>
    <property type="match status" value="1"/>
</dbReference>
<dbReference type="EMBL" id="FP565814">
    <property type="protein sequence ID" value="CBH24544.1"/>
    <property type="molecule type" value="Genomic_DNA"/>
</dbReference>
<dbReference type="KEGG" id="srm:SRM_01623"/>
<evidence type="ECO:0000256" key="1">
    <source>
        <dbReference type="SAM" id="MobiDB-lite"/>
    </source>
</evidence>
<sequence>MPSRVGEGSEFDMEKRVGKLVGRQGRAHTWWRAQCYPLRGHPSGSRKADEVRRDRGPSLPNGASELARQKLVTTPRVMIAVQPPEYFPRLEYMASIQQVDHFVLGNTFPYRRQSFQNRSKLRSPQGWHWITVPVFGNRDGAPVREVEIETGGRWREKHWRSFLYNYRTTMYFDYFEASFRPFFERGWARLSPCASRSVELLAELFGLQTTLTRASALDGAPGTVAGVARALGAETLLTTPGGDPESLPEGVTPHVVEYDHPTYRQNFEGFESGMSAADLVFNYGPEARRILAKGRTAHPDGSPSA</sequence>
<accession>D5H939</accession>
<reference evidence="2 3" key="1">
    <citation type="journal article" date="2010" name="ISME J.">
        <title>Fine-scale evolution: genomic, phenotypic and ecological differentiation in two coexisting Salinibacter ruber strains.</title>
        <authorList>
            <person name="Pena A."/>
            <person name="Teeling H."/>
            <person name="Huerta-Cepas J."/>
            <person name="Santos F."/>
            <person name="Yarza P."/>
            <person name="Brito-Echeverria J."/>
            <person name="Lucio M."/>
            <person name="Schmitt-Kopplin P."/>
            <person name="Meseguer I."/>
            <person name="Schenowitz C."/>
            <person name="Dossat C."/>
            <person name="Barbe V."/>
            <person name="Dopazo J."/>
            <person name="Rossello-Mora R."/>
            <person name="Schuler M."/>
            <person name="Glockner F.O."/>
            <person name="Amann R."/>
            <person name="Gabaldon T."/>
            <person name="Anton J."/>
        </authorList>
    </citation>
    <scope>NUCLEOTIDE SEQUENCE [LARGE SCALE GENOMIC DNA]</scope>
    <source>
        <strain evidence="2 3">M8</strain>
    </source>
</reference>
<reference evidence="3" key="2">
    <citation type="submission" date="2010-04" db="EMBL/GenBank/DDBJ databases">
        <title>Genome sequence of Salinibacter ruber M8.</title>
        <authorList>
            <consortium name="Genoscope"/>
        </authorList>
    </citation>
    <scope>NUCLEOTIDE SEQUENCE [LARGE SCALE GENOMIC DNA]</scope>
    <source>
        <strain evidence="3">M8</strain>
    </source>
</reference>
<organism evidence="2 3">
    <name type="scientific">Salinibacter ruber (strain M8)</name>
    <dbReference type="NCBI Taxonomy" id="761659"/>
    <lineage>
        <taxon>Bacteria</taxon>
        <taxon>Pseudomonadati</taxon>
        <taxon>Rhodothermota</taxon>
        <taxon>Rhodothermia</taxon>
        <taxon>Rhodothermales</taxon>
        <taxon>Salinibacteraceae</taxon>
        <taxon>Salinibacter</taxon>
    </lineage>
</organism>
<evidence type="ECO:0008006" key="4">
    <source>
        <dbReference type="Google" id="ProtNLM"/>
    </source>
</evidence>
<dbReference type="InterPro" id="IPR014985">
    <property type="entry name" value="WbqC"/>
</dbReference>
<evidence type="ECO:0000313" key="3">
    <source>
        <dbReference type="Proteomes" id="UP000000933"/>
    </source>
</evidence>